<dbReference type="GO" id="GO:0009228">
    <property type="term" value="P:thiamine biosynthetic process"/>
    <property type="evidence" value="ECO:0007669"/>
    <property type="project" value="UniProtKB-KW"/>
</dbReference>
<dbReference type="GO" id="GO:0005524">
    <property type="term" value="F:ATP binding"/>
    <property type="evidence" value="ECO:0007669"/>
    <property type="project" value="UniProtKB-UniRule"/>
</dbReference>
<comment type="catalytic activity">
    <reaction evidence="1 11">
        <text>5-(2-hydroxyethyl)-4-methylthiazole + ATP = 4-methyl-5-(2-phosphooxyethyl)-thiazole + ADP + H(+)</text>
        <dbReference type="Rhea" id="RHEA:24212"/>
        <dbReference type="ChEBI" id="CHEBI:15378"/>
        <dbReference type="ChEBI" id="CHEBI:17957"/>
        <dbReference type="ChEBI" id="CHEBI:30616"/>
        <dbReference type="ChEBI" id="CHEBI:58296"/>
        <dbReference type="ChEBI" id="CHEBI:456216"/>
        <dbReference type="EC" id="2.7.1.50"/>
    </reaction>
</comment>
<evidence type="ECO:0000256" key="10">
    <source>
        <dbReference type="ARBA" id="ARBA00022977"/>
    </source>
</evidence>
<evidence type="ECO:0000313" key="13">
    <source>
        <dbReference type="Proteomes" id="UP000509222"/>
    </source>
</evidence>
<keyword evidence="4 11" id="KW-0808">Transferase</keyword>
<feature type="binding site" evidence="11">
    <location>
        <position position="159"/>
    </location>
    <ligand>
        <name>ATP</name>
        <dbReference type="ChEBI" id="CHEBI:30616"/>
    </ligand>
</feature>
<keyword evidence="9 11" id="KW-0460">Magnesium</keyword>
<name>A0A7H8Q7L9_9BACL</name>
<dbReference type="GO" id="GO:0004417">
    <property type="term" value="F:hydroxyethylthiazole kinase activity"/>
    <property type="evidence" value="ECO:0007669"/>
    <property type="project" value="UniProtKB-UniRule"/>
</dbReference>
<dbReference type="PRINTS" id="PR01099">
    <property type="entry name" value="HYETHTZKNASE"/>
</dbReference>
<dbReference type="NCBIfam" id="TIGR00694">
    <property type="entry name" value="thiM"/>
    <property type="match status" value="1"/>
</dbReference>
<evidence type="ECO:0000256" key="7">
    <source>
        <dbReference type="ARBA" id="ARBA00022777"/>
    </source>
</evidence>
<dbReference type="EMBL" id="CP051177">
    <property type="protein sequence ID" value="QKX49968.1"/>
    <property type="molecule type" value="Genomic_DNA"/>
</dbReference>
<keyword evidence="7 11" id="KW-0418">Kinase</keyword>
<dbReference type="RefSeq" id="WP_036805373.1">
    <property type="nucleotide sequence ID" value="NZ_CP051177.1"/>
</dbReference>
<comment type="cofactor">
    <cofactor evidence="2 11">
        <name>Mg(2+)</name>
        <dbReference type="ChEBI" id="CHEBI:18420"/>
    </cofactor>
</comment>
<dbReference type="SUPFAM" id="SSF53613">
    <property type="entry name" value="Ribokinase-like"/>
    <property type="match status" value="1"/>
</dbReference>
<dbReference type="NCBIfam" id="NF006830">
    <property type="entry name" value="PRK09355.1"/>
    <property type="match status" value="1"/>
</dbReference>
<dbReference type="AlphaFoldDB" id="A0A7H8Q7L9"/>
<keyword evidence="5 11" id="KW-0479">Metal-binding</keyword>
<comment type="similarity">
    <text evidence="11">Belongs to the Thz kinase family.</text>
</comment>
<comment type="function">
    <text evidence="11">Catalyzes the phosphorylation of the hydroxyl group of 4-methyl-5-beta-hydroxyethylthiazole (THZ).</text>
</comment>
<evidence type="ECO:0000256" key="6">
    <source>
        <dbReference type="ARBA" id="ARBA00022741"/>
    </source>
</evidence>
<feature type="binding site" evidence="11">
    <location>
        <position position="37"/>
    </location>
    <ligand>
        <name>substrate</name>
    </ligand>
</feature>
<dbReference type="Pfam" id="PF02110">
    <property type="entry name" value="HK"/>
    <property type="match status" value="1"/>
</dbReference>
<accession>A0A7H8Q7L9</accession>
<evidence type="ECO:0000256" key="4">
    <source>
        <dbReference type="ARBA" id="ARBA00022679"/>
    </source>
</evidence>
<dbReference type="Proteomes" id="UP000509222">
    <property type="component" value="Chromosome"/>
</dbReference>
<protein>
    <recommendedName>
        <fullName evidence="11">Hydroxyethylthiazole kinase</fullName>
        <ecNumber evidence="11">2.7.1.50</ecNumber>
    </recommendedName>
    <alternativeName>
        <fullName evidence="11">4-methyl-5-beta-hydroxyethylthiazole kinase</fullName>
        <shortName evidence="11">TH kinase</shortName>
        <shortName evidence="11">Thz kinase</shortName>
    </alternativeName>
</protein>
<dbReference type="Gene3D" id="3.40.1190.20">
    <property type="match status" value="1"/>
</dbReference>
<evidence type="ECO:0000256" key="9">
    <source>
        <dbReference type="ARBA" id="ARBA00022842"/>
    </source>
</evidence>
<comment type="pathway">
    <text evidence="3 11">Cofactor biosynthesis; thiamine diphosphate biosynthesis; 4-methyl-5-(2-phosphoethyl)-thiazole from 5-(2-hydroxyethyl)-4-methylthiazole: step 1/1.</text>
</comment>
<dbReference type="HAMAP" id="MF_00228">
    <property type="entry name" value="Thz_kinase"/>
    <property type="match status" value="1"/>
</dbReference>
<keyword evidence="10 11" id="KW-0784">Thiamine biosynthesis</keyword>
<evidence type="ECO:0000256" key="2">
    <source>
        <dbReference type="ARBA" id="ARBA00001946"/>
    </source>
</evidence>
<organism evidence="12 13">
    <name type="scientific">Planococcus glaciei</name>
    <dbReference type="NCBI Taxonomy" id="459472"/>
    <lineage>
        <taxon>Bacteria</taxon>
        <taxon>Bacillati</taxon>
        <taxon>Bacillota</taxon>
        <taxon>Bacilli</taxon>
        <taxon>Bacillales</taxon>
        <taxon>Caryophanaceae</taxon>
        <taxon>Planococcus</taxon>
    </lineage>
</organism>
<feature type="binding site" evidence="11">
    <location>
        <position position="186"/>
    </location>
    <ligand>
        <name>substrate</name>
    </ligand>
</feature>
<proteinExistence type="inferred from homology"/>
<feature type="binding site" evidence="11">
    <location>
        <position position="113"/>
    </location>
    <ligand>
        <name>ATP</name>
        <dbReference type="ChEBI" id="CHEBI:30616"/>
    </ligand>
</feature>
<reference evidence="13" key="1">
    <citation type="submission" date="2020-06" db="EMBL/GenBank/DDBJ databases">
        <title>Isolation of Planomicrobium glaciei.</title>
        <authorList>
            <person name="Malisova L."/>
            <person name="Safrankova R."/>
            <person name="Jakubu V."/>
            <person name="Spanelova P."/>
        </authorList>
    </citation>
    <scope>NUCLEOTIDE SEQUENCE [LARGE SCALE GENOMIC DNA]</scope>
    <source>
        <strain evidence="13">NRL-ATB46093</strain>
    </source>
</reference>
<dbReference type="InterPro" id="IPR029056">
    <property type="entry name" value="Ribokinase-like"/>
</dbReference>
<keyword evidence="6 11" id="KW-0547">Nucleotide-binding</keyword>
<dbReference type="InterPro" id="IPR000417">
    <property type="entry name" value="Hyethyz_kinase"/>
</dbReference>
<evidence type="ECO:0000256" key="8">
    <source>
        <dbReference type="ARBA" id="ARBA00022840"/>
    </source>
</evidence>
<evidence type="ECO:0000256" key="11">
    <source>
        <dbReference type="HAMAP-Rule" id="MF_00228"/>
    </source>
</evidence>
<evidence type="ECO:0000313" key="12">
    <source>
        <dbReference type="EMBL" id="QKX49968.1"/>
    </source>
</evidence>
<dbReference type="CDD" id="cd01170">
    <property type="entry name" value="THZ_kinase"/>
    <property type="match status" value="1"/>
</dbReference>
<dbReference type="UniPathway" id="UPA00060">
    <property type="reaction ID" value="UER00139"/>
</dbReference>
<sequence length="263" mass="27342">MLEKVRKENPIVHCITNHVVSNFQANGLLALGASPIMGEAPEEAAELAALADAVSLNIGTLNSQSLSSMLLAGKTANALGTPVVLDPVGAGATEFRKNAVNKILEEVNVSVIRCNAGELAAIAGADWQVKGVDAGEGDADIGKLARTAAKRLGLIVAVSGATDHVTDGERLAEIRYGHEMMASITGTGCLLSSVVAAFLAVQPENHFEATAAAMRYYAIAGELASRQAELPGAFQSAFLDHLAAIGEGELDKFMHEKEGALKR</sequence>
<evidence type="ECO:0000256" key="1">
    <source>
        <dbReference type="ARBA" id="ARBA00001771"/>
    </source>
</evidence>
<dbReference type="GO" id="GO:0000287">
    <property type="term" value="F:magnesium ion binding"/>
    <property type="evidence" value="ECO:0007669"/>
    <property type="project" value="UniProtKB-UniRule"/>
</dbReference>
<evidence type="ECO:0000256" key="3">
    <source>
        <dbReference type="ARBA" id="ARBA00004868"/>
    </source>
</evidence>
<dbReference type="GO" id="GO:0009229">
    <property type="term" value="P:thiamine diphosphate biosynthetic process"/>
    <property type="evidence" value="ECO:0007669"/>
    <property type="project" value="UniProtKB-UniRule"/>
</dbReference>
<gene>
    <name evidence="11 12" type="primary">thiM</name>
    <name evidence="12" type="ORF">HF394_04815</name>
</gene>
<keyword evidence="13" id="KW-1185">Reference proteome</keyword>
<dbReference type="EC" id="2.7.1.50" evidence="11"/>
<evidence type="ECO:0000256" key="5">
    <source>
        <dbReference type="ARBA" id="ARBA00022723"/>
    </source>
</evidence>
<dbReference type="PIRSF" id="PIRSF000513">
    <property type="entry name" value="Thz_kinase"/>
    <property type="match status" value="1"/>
</dbReference>
<keyword evidence="8 11" id="KW-0067">ATP-binding</keyword>